<gene>
    <name evidence="2" type="ORF">TMES_19360</name>
</gene>
<dbReference type="STRING" id="1293891.TMES_19360"/>
<feature type="transmembrane region" description="Helical" evidence="1">
    <location>
        <begin position="21"/>
        <end position="47"/>
    </location>
</feature>
<evidence type="ECO:0000313" key="2">
    <source>
        <dbReference type="EMBL" id="OSQ35987.1"/>
    </source>
</evidence>
<dbReference type="AlphaFoldDB" id="A0A1Y2KYB5"/>
<organism evidence="2 3">
    <name type="scientific">Thalassospira mesophila</name>
    <dbReference type="NCBI Taxonomy" id="1293891"/>
    <lineage>
        <taxon>Bacteria</taxon>
        <taxon>Pseudomonadati</taxon>
        <taxon>Pseudomonadota</taxon>
        <taxon>Alphaproteobacteria</taxon>
        <taxon>Rhodospirillales</taxon>
        <taxon>Thalassospiraceae</taxon>
        <taxon>Thalassospira</taxon>
    </lineage>
</organism>
<evidence type="ECO:0000256" key="1">
    <source>
        <dbReference type="SAM" id="Phobius"/>
    </source>
</evidence>
<sequence length="88" mass="9569">MMPLQTKRNAMKIIVQKIRMIGAVMVCAVAGGIAVCLLVATAAMIVLRTAVTNMLPITRMPPHARTRTGQMTMKNAIDVEYEDIAPTN</sequence>
<reference evidence="2 3" key="1">
    <citation type="submission" date="2014-03" db="EMBL/GenBank/DDBJ databases">
        <title>The draft genome sequence of Thalassospira mesophila JCM 18969.</title>
        <authorList>
            <person name="Lai Q."/>
            <person name="Shao Z."/>
        </authorList>
    </citation>
    <scope>NUCLEOTIDE SEQUENCE [LARGE SCALE GENOMIC DNA]</scope>
    <source>
        <strain evidence="2 3">JCM 18969</strain>
    </source>
</reference>
<keyword evidence="1" id="KW-0812">Transmembrane</keyword>
<accession>A0A1Y2KYB5</accession>
<dbReference type="EMBL" id="JFKA01000013">
    <property type="protein sequence ID" value="OSQ35987.1"/>
    <property type="molecule type" value="Genomic_DNA"/>
</dbReference>
<evidence type="ECO:0000313" key="3">
    <source>
        <dbReference type="Proteomes" id="UP000193391"/>
    </source>
</evidence>
<dbReference type="Proteomes" id="UP000193391">
    <property type="component" value="Unassembled WGS sequence"/>
</dbReference>
<comment type="caution">
    <text evidence="2">The sequence shown here is derived from an EMBL/GenBank/DDBJ whole genome shotgun (WGS) entry which is preliminary data.</text>
</comment>
<protein>
    <submittedName>
        <fullName evidence="2">Uncharacterized protein</fullName>
    </submittedName>
</protein>
<keyword evidence="1" id="KW-1133">Transmembrane helix</keyword>
<keyword evidence="3" id="KW-1185">Reference proteome</keyword>
<name>A0A1Y2KYB5_9PROT</name>
<proteinExistence type="predicted"/>
<keyword evidence="1" id="KW-0472">Membrane</keyword>